<proteinExistence type="predicted"/>
<accession>A0AAN8SXW1</accession>
<reference evidence="1 2" key="1">
    <citation type="submission" date="2024-02" db="EMBL/GenBank/DDBJ databases">
        <title>de novo genome assembly of Solanum bulbocastanum strain 11H21.</title>
        <authorList>
            <person name="Hosaka A.J."/>
        </authorList>
    </citation>
    <scope>NUCLEOTIDE SEQUENCE [LARGE SCALE GENOMIC DNA]</scope>
    <source>
        <tissue evidence="1">Young leaves</tissue>
    </source>
</reference>
<dbReference type="AlphaFoldDB" id="A0AAN8SXW1"/>
<evidence type="ECO:0000313" key="2">
    <source>
        <dbReference type="Proteomes" id="UP001371456"/>
    </source>
</evidence>
<name>A0AAN8SXW1_SOLBU</name>
<dbReference type="Proteomes" id="UP001371456">
    <property type="component" value="Unassembled WGS sequence"/>
</dbReference>
<gene>
    <name evidence="1" type="ORF">RDI58_029607</name>
</gene>
<comment type="caution">
    <text evidence="1">The sequence shown here is derived from an EMBL/GenBank/DDBJ whole genome shotgun (WGS) entry which is preliminary data.</text>
</comment>
<keyword evidence="2" id="KW-1185">Reference proteome</keyword>
<sequence>MELCTQTVAADHEVIITRRYGDPTQDLIPTST</sequence>
<organism evidence="1 2">
    <name type="scientific">Solanum bulbocastanum</name>
    <name type="common">Wild potato</name>
    <dbReference type="NCBI Taxonomy" id="147425"/>
    <lineage>
        <taxon>Eukaryota</taxon>
        <taxon>Viridiplantae</taxon>
        <taxon>Streptophyta</taxon>
        <taxon>Embryophyta</taxon>
        <taxon>Tracheophyta</taxon>
        <taxon>Spermatophyta</taxon>
        <taxon>Magnoliopsida</taxon>
        <taxon>eudicotyledons</taxon>
        <taxon>Gunneridae</taxon>
        <taxon>Pentapetalae</taxon>
        <taxon>asterids</taxon>
        <taxon>lamiids</taxon>
        <taxon>Solanales</taxon>
        <taxon>Solanaceae</taxon>
        <taxon>Solanoideae</taxon>
        <taxon>Solaneae</taxon>
        <taxon>Solanum</taxon>
    </lineage>
</organism>
<evidence type="ECO:0000313" key="1">
    <source>
        <dbReference type="EMBL" id="KAK6774368.1"/>
    </source>
</evidence>
<dbReference type="EMBL" id="JBANQN010000012">
    <property type="protein sequence ID" value="KAK6774368.1"/>
    <property type="molecule type" value="Genomic_DNA"/>
</dbReference>
<protein>
    <submittedName>
        <fullName evidence="1">Uncharacterized protein</fullName>
    </submittedName>
</protein>